<dbReference type="RefSeq" id="WP_141268246.1">
    <property type="nucleotide sequence ID" value="NZ_BJLH01000001.1"/>
</dbReference>
<sequence length="87" mass="10461">MADVYKLYEEAKKLFKQREYELGLQLDKDRKRIADREKFTELCQGIGLNRAQGYKLAQKARYGQKYPETIRMTHQEFDAWKKGKEKL</sequence>
<dbReference type="Proteomes" id="UP000318242">
    <property type="component" value="Unassembled WGS sequence"/>
</dbReference>
<gene>
    <name evidence="1" type="ORF">VCO01S_00150</name>
</gene>
<protein>
    <submittedName>
        <fullName evidence="1">Uncharacterized protein</fullName>
    </submittedName>
</protein>
<comment type="caution">
    <text evidence="1">The sequence shown here is derived from an EMBL/GenBank/DDBJ whole genome shotgun (WGS) entry which is preliminary data.</text>
</comment>
<name>A0A4Y3IIK1_9VIBR</name>
<organism evidence="1 2">
    <name type="scientific">Vibrio comitans NBRC 102076</name>
    <dbReference type="NCBI Taxonomy" id="1219078"/>
    <lineage>
        <taxon>Bacteria</taxon>
        <taxon>Pseudomonadati</taxon>
        <taxon>Pseudomonadota</taxon>
        <taxon>Gammaproteobacteria</taxon>
        <taxon>Vibrionales</taxon>
        <taxon>Vibrionaceae</taxon>
        <taxon>Vibrio</taxon>
    </lineage>
</organism>
<accession>A0A4Y3IIK1</accession>
<evidence type="ECO:0000313" key="1">
    <source>
        <dbReference type="EMBL" id="GEA58822.1"/>
    </source>
</evidence>
<dbReference type="AlphaFoldDB" id="A0A4Y3IIK1"/>
<keyword evidence="2" id="KW-1185">Reference proteome</keyword>
<reference evidence="1 2" key="1">
    <citation type="submission" date="2019-06" db="EMBL/GenBank/DDBJ databases">
        <title>Whole genome shotgun sequence of Vibrio comitans NBRC 102076.</title>
        <authorList>
            <person name="Hosoyama A."/>
            <person name="Uohara A."/>
            <person name="Ohji S."/>
            <person name="Ichikawa N."/>
        </authorList>
    </citation>
    <scope>NUCLEOTIDE SEQUENCE [LARGE SCALE GENOMIC DNA]</scope>
    <source>
        <strain evidence="1 2">NBRC 102076</strain>
    </source>
</reference>
<dbReference type="EMBL" id="BJLH01000001">
    <property type="protein sequence ID" value="GEA58822.1"/>
    <property type="molecule type" value="Genomic_DNA"/>
</dbReference>
<proteinExistence type="predicted"/>
<evidence type="ECO:0000313" key="2">
    <source>
        <dbReference type="Proteomes" id="UP000318242"/>
    </source>
</evidence>